<organism evidence="1 2">
    <name type="scientific">Meloidogyne enterolobii</name>
    <name type="common">Root-knot nematode worm</name>
    <name type="synonym">Meloidogyne mayaguensis</name>
    <dbReference type="NCBI Taxonomy" id="390850"/>
    <lineage>
        <taxon>Eukaryota</taxon>
        <taxon>Metazoa</taxon>
        <taxon>Ecdysozoa</taxon>
        <taxon>Nematoda</taxon>
        <taxon>Chromadorea</taxon>
        <taxon>Rhabditida</taxon>
        <taxon>Tylenchina</taxon>
        <taxon>Tylenchomorpha</taxon>
        <taxon>Tylenchoidea</taxon>
        <taxon>Meloidogynidae</taxon>
        <taxon>Meloidogyninae</taxon>
        <taxon>Meloidogyne</taxon>
    </lineage>
</organism>
<dbReference type="Proteomes" id="UP001497535">
    <property type="component" value="Unassembled WGS sequence"/>
</dbReference>
<keyword evidence="2" id="KW-1185">Reference proteome</keyword>
<accession>A0ACB0Z0C2</accession>
<dbReference type="EMBL" id="CAVMJV010000022">
    <property type="protein sequence ID" value="CAK5071304.1"/>
    <property type="molecule type" value="Genomic_DNA"/>
</dbReference>
<name>A0ACB0Z0C2_MELEN</name>
<evidence type="ECO:0000313" key="1">
    <source>
        <dbReference type="EMBL" id="CAK5071304.1"/>
    </source>
</evidence>
<evidence type="ECO:0000313" key="2">
    <source>
        <dbReference type="Proteomes" id="UP001497535"/>
    </source>
</evidence>
<reference evidence="1" key="1">
    <citation type="submission" date="2023-11" db="EMBL/GenBank/DDBJ databases">
        <authorList>
            <person name="Poullet M."/>
        </authorList>
    </citation>
    <scope>NUCLEOTIDE SEQUENCE</scope>
    <source>
        <strain evidence="1">E1834</strain>
    </source>
</reference>
<gene>
    <name evidence="1" type="ORF">MENTE1834_LOCUS18864</name>
</gene>
<protein>
    <submittedName>
        <fullName evidence="1">Uncharacterized protein</fullName>
    </submittedName>
</protein>
<comment type="caution">
    <text evidence="1">The sequence shown here is derived from an EMBL/GenBank/DDBJ whole genome shotgun (WGS) entry which is preliminary data.</text>
</comment>
<proteinExistence type="predicted"/>
<sequence length="135" mass="15389">MECIDGDWFNLACPTNYYFNTKTLGCVLATSSINSSFIQICQEFETKINSKLNGNNLALNKNKIESLHLLPVYSANNSINANRATGGLGPLPELNDKVLKANYVRIFLFVKINSEKYFQKVFFQNIFQNFKNLFN</sequence>